<organism evidence="2">
    <name type="scientific">viral metagenome</name>
    <dbReference type="NCBI Taxonomy" id="1070528"/>
    <lineage>
        <taxon>unclassified sequences</taxon>
        <taxon>metagenomes</taxon>
        <taxon>organismal metagenomes</taxon>
    </lineage>
</organism>
<accession>A0A6C0IVG3</accession>
<feature type="transmembrane region" description="Helical" evidence="1">
    <location>
        <begin position="91"/>
        <end position="108"/>
    </location>
</feature>
<keyword evidence="1" id="KW-0472">Membrane</keyword>
<evidence type="ECO:0008006" key="3">
    <source>
        <dbReference type="Google" id="ProtNLM"/>
    </source>
</evidence>
<proteinExistence type="predicted"/>
<dbReference type="GO" id="GO:0005886">
    <property type="term" value="C:plasma membrane"/>
    <property type="evidence" value="ECO:0007669"/>
    <property type="project" value="InterPro"/>
</dbReference>
<dbReference type="AlphaFoldDB" id="A0A6C0IVG3"/>
<dbReference type="GO" id="GO:0022857">
    <property type="term" value="F:transmembrane transporter activity"/>
    <property type="evidence" value="ECO:0007669"/>
    <property type="project" value="InterPro"/>
</dbReference>
<dbReference type="EMBL" id="MN740271">
    <property type="protein sequence ID" value="QHT97082.1"/>
    <property type="molecule type" value="Genomic_DNA"/>
</dbReference>
<dbReference type="InterPro" id="IPR045324">
    <property type="entry name" value="Small_multidrug_res"/>
</dbReference>
<protein>
    <recommendedName>
        <fullName evidence="3">EamA domain-containing protein</fullName>
    </recommendedName>
</protein>
<keyword evidence="1" id="KW-1133">Transmembrane helix</keyword>
<reference evidence="2" key="1">
    <citation type="journal article" date="2020" name="Nature">
        <title>Giant virus diversity and host interactions through global metagenomics.</title>
        <authorList>
            <person name="Schulz F."/>
            <person name="Roux S."/>
            <person name="Paez-Espino D."/>
            <person name="Jungbluth S."/>
            <person name="Walsh D.A."/>
            <person name="Denef V.J."/>
            <person name="McMahon K.D."/>
            <person name="Konstantinidis K.T."/>
            <person name="Eloe-Fadrosh E.A."/>
            <person name="Kyrpides N.C."/>
            <person name="Woyke T."/>
        </authorList>
    </citation>
    <scope>NUCLEOTIDE SEQUENCE</scope>
    <source>
        <strain evidence="2">GVMAG-M-3300024510-1</strain>
    </source>
</reference>
<feature type="transmembrane region" description="Helical" evidence="1">
    <location>
        <begin position="62"/>
        <end position="84"/>
    </location>
</feature>
<feature type="transmembrane region" description="Helical" evidence="1">
    <location>
        <begin position="37"/>
        <end position="56"/>
    </location>
</feature>
<sequence>MSTRNVIVFIIVMFIVAFEAGAQYCIKMSRSSDNTMFIVPAVILYSLVCGALYCSYEYRGMGIINAIWSALSVLAVTFVGMYFYHEEIRRKDMIGIALIFVGLYFIFVEGH</sequence>
<feature type="transmembrane region" description="Helical" evidence="1">
    <location>
        <begin position="6"/>
        <end position="25"/>
    </location>
</feature>
<evidence type="ECO:0000256" key="1">
    <source>
        <dbReference type="SAM" id="Phobius"/>
    </source>
</evidence>
<dbReference type="SUPFAM" id="SSF103481">
    <property type="entry name" value="Multidrug resistance efflux transporter EmrE"/>
    <property type="match status" value="1"/>
</dbReference>
<dbReference type="Pfam" id="PF00893">
    <property type="entry name" value="Multi_Drug_Res"/>
    <property type="match status" value="1"/>
</dbReference>
<name>A0A6C0IVG3_9ZZZZ</name>
<keyword evidence="1" id="KW-0812">Transmembrane</keyword>
<evidence type="ECO:0000313" key="2">
    <source>
        <dbReference type="EMBL" id="QHT97082.1"/>
    </source>
</evidence>
<dbReference type="InterPro" id="IPR037185">
    <property type="entry name" value="EmrE-like"/>
</dbReference>
<dbReference type="Gene3D" id="1.10.3730.20">
    <property type="match status" value="1"/>
</dbReference>